<proteinExistence type="predicted"/>
<accession>A0A7S3S4P9</accession>
<feature type="signal peptide" evidence="1">
    <location>
        <begin position="1"/>
        <end position="33"/>
    </location>
</feature>
<gene>
    <name evidence="2" type="ORF">EHUX00137_LOCUS13779</name>
</gene>
<evidence type="ECO:0000256" key="1">
    <source>
        <dbReference type="SAM" id="SignalP"/>
    </source>
</evidence>
<sequence>MLFLLSCQPAQGLHEATLLLGLLSLEAVLEAEATRTLLATADVSPSAAAGGMPIWRVYGGRTCEETLPGGQPLLAAAVELGSEIVGACAAAAAPSLPLAARAVGLLHRLLAHRASSGVGLPAVEWGSLVVRVFDLARCLATHPHLASSPSGAELAARLLGLLHHLLLCSEPLPPAVSDAVAAELSPFCAAGGVCGRLVAIARAGAPALLSSLQLAEPFCVAAPAARVDPDDAPAADLLVAKWRRAAPQAARVAAARAPPSPSARERDAAVQALLRLLIARSRADGSATPMHIEELLSPRKPAAA</sequence>
<reference evidence="2" key="1">
    <citation type="submission" date="2021-01" db="EMBL/GenBank/DDBJ databases">
        <authorList>
            <person name="Corre E."/>
            <person name="Pelletier E."/>
            <person name="Niang G."/>
            <person name="Scheremetjew M."/>
            <person name="Finn R."/>
            <person name="Kale V."/>
            <person name="Holt S."/>
            <person name="Cochrane G."/>
            <person name="Meng A."/>
            <person name="Brown T."/>
            <person name="Cohen L."/>
        </authorList>
    </citation>
    <scope>NUCLEOTIDE SEQUENCE</scope>
    <source>
        <strain evidence="2">379</strain>
    </source>
</reference>
<feature type="chain" id="PRO_5030722646" evidence="1">
    <location>
        <begin position="34"/>
        <end position="304"/>
    </location>
</feature>
<evidence type="ECO:0000313" key="2">
    <source>
        <dbReference type="EMBL" id="CAE0543641.1"/>
    </source>
</evidence>
<dbReference type="AlphaFoldDB" id="A0A7S3S4P9"/>
<protein>
    <submittedName>
        <fullName evidence="2">Uncharacterized protein</fullName>
    </submittedName>
</protein>
<organism evidence="2">
    <name type="scientific">Emiliania huxleyi</name>
    <name type="common">Coccolithophore</name>
    <name type="synonym">Pontosphaera huxleyi</name>
    <dbReference type="NCBI Taxonomy" id="2903"/>
    <lineage>
        <taxon>Eukaryota</taxon>
        <taxon>Haptista</taxon>
        <taxon>Haptophyta</taxon>
        <taxon>Prymnesiophyceae</taxon>
        <taxon>Isochrysidales</taxon>
        <taxon>Noelaerhabdaceae</taxon>
        <taxon>Emiliania</taxon>
    </lineage>
</organism>
<keyword evidence="1" id="KW-0732">Signal</keyword>
<dbReference type="EMBL" id="HBIR01018303">
    <property type="protein sequence ID" value="CAE0543641.1"/>
    <property type="molecule type" value="Transcribed_RNA"/>
</dbReference>
<name>A0A7S3S4P9_EMIHU</name>